<dbReference type="SUPFAM" id="SSF49899">
    <property type="entry name" value="Concanavalin A-like lectins/glucanases"/>
    <property type="match status" value="1"/>
</dbReference>
<evidence type="ECO:0000313" key="4">
    <source>
        <dbReference type="EMBL" id="KCV70745.1"/>
    </source>
</evidence>
<sequence>MTPSFSGAGLARLSLLCLLLIAAVIPFRAAARPPVPTFDSRFDLYRSFKYPLALLNGASPVAGYSLQGDATVVDDTYVTFSAPGGTLYPDSWFSNNELDGSLETPDWESEIQLRLGNEGSFAIWRSPEAPVASRQSSSATTIPVLKSAASWNGLGLFLDVPAQRLTVFSNDGSTNLSFPSTIARRKATLQCSYRSSMSGGVRLKVIHANSTLWVFWAALDPSTIDKDTAPEWFPCGAPVRGVHLSPANYSSFGFAATGPNHSVFSLTSHYLFVHGRPDNTELDTKRAANGIDADTTASLVRLATKFSELAASKRPPTDPAVDQMDADAQAPPAAPDAPVVADSPASDPHQQQYQAPPQDIQQKHQQQQQQQQQPSPQAADPAILALVQQLQSEIVTLSASLRNLLAVVSGIGFALAILVAVVVVKKFGRVHSAKKFY</sequence>
<accession>A0A058Z8Z3</accession>
<keyword evidence="5" id="KW-1185">Reference proteome</keyword>
<evidence type="ECO:0000256" key="2">
    <source>
        <dbReference type="SAM" id="Phobius"/>
    </source>
</evidence>
<dbReference type="EMBL" id="KB932204">
    <property type="protein sequence ID" value="KCV70745.1"/>
    <property type="molecule type" value="Genomic_DNA"/>
</dbReference>
<organism evidence="4">
    <name type="scientific">Fonticula alba</name>
    <name type="common">Slime mold</name>
    <dbReference type="NCBI Taxonomy" id="691883"/>
    <lineage>
        <taxon>Eukaryota</taxon>
        <taxon>Rotosphaerida</taxon>
        <taxon>Fonticulaceae</taxon>
        <taxon>Fonticula</taxon>
    </lineage>
</organism>
<dbReference type="RefSeq" id="XP_009495261.1">
    <property type="nucleotide sequence ID" value="XM_009496986.1"/>
</dbReference>
<name>A0A058Z8Z3_FONAL</name>
<keyword evidence="2" id="KW-1133">Transmembrane helix</keyword>
<feature type="region of interest" description="Disordered" evidence="1">
    <location>
        <begin position="310"/>
        <end position="379"/>
    </location>
</feature>
<protein>
    <recommendedName>
        <fullName evidence="6">L-type lectin-like domain-containing protein</fullName>
    </recommendedName>
</protein>
<evidence type="ECO:0008006" key="6">
    <source>
        <dbReference type="Google" id="ProtNLM"/>
    </source>
</evidence>
<keyword evidence="2" id="KW-0812">Transmembrane</keyword>
<evidence type="ECO:0000313" key="5">
    <source>
        <dbReference type="Proteomes" id="UP000030693"/>
    </source>
</evidence>
<keyword evidence="3" id="KW-0732">Signal</keyword>
<feature type="signal peptide" evidence="3">
    <location>
        <begin position="1"/>
        <end position="31"/>
    </location>
</feature>
<proteinExistence type="predicted"/>
<gene>
    <name evidence="4" type="ORF">H696_03096</name>
</gene>
<feature type="compositionally biased region" description="Low complexity" evidence="1">
    <location>
        <begin position="319"/>
        <end position="379"/>
    </location>
</feature>
<reference evidence="4" key="1">
    <citation type="submission" date="2013-04" db="EMBL/GenBank/DDBJ databases">
        <title>The Genome Sequence of Fonticula alba ATCC 38817.</title>
        <authorList>
            <consortium name="The Broad Institute Genomics Platform"/>
            <person name="Russ C."/>
            <person name="Cuomo C."/>
            <person name="Burger G."/>
            <person name="Gray M.W."/>
            <person name="Holland P.W.H."/>
            <person name="King N."/>
            <person name="Lang F.B.F."/>
            <person name="Roger A.J."/>
            <person name="Ruiz-Trillo I."/>
            <person name="Brown M."/>
            <person name="Walker B."/>
            <person name="Young S."/>
            <person name="Zeng Q."/>
            <person name="Gargeya S."/>
            <person name="Fitzgerald M."/>
            <person name="Haas B."/>
            <person name="Abouelleil A."/>
            <person name="Allen A.W."/>
            <person name="Alvarado L."/>
            <person name="Arachchi H.M."/>
            <person name="Berlin A.M."/>
            <person name="Chapman S.B."/>
            <person name="Gainer-Dewar J."/>
            <person name="Goldberg J."/>
            <person name="Griggs A."/>
            <person name="Gujja S."/>
            <person name="Hansen M."/>
            <person name="Howarth C."/>
            <person name="Imamovic A."/>
            <person name="Ireland A."/>
            <person name="Larimer J."/>
            <person name="McCowan C."/>
            <person name="Murphy C."/>
            <person name="Pearson M."/>
            <person name="Poon T.W."/>
            <person name="Priest M."/>
            <person name="Roberts A."/>
            <person name="Saif S."/>
            <person name="Shea T."/>
            <person name="Sisk P."/>
            <person name="Sykes S."/>
            <person name="Wortman J."/>
            <person name="Nusbaum C."/>
            <person name="Birren B."/>
        </authorList>
    </citation>
    <scope>NUCLEOTIDE SEQUENCE [LARGE SCALE GENOMIC DNA]</scope>
    <source>
        <strain evidence="4">ATCC 38817</strain>
    </source>
</reference>
<evidence type="ECO:0000256" key="3">
    <source>
        <dbReference type="SAM" id="SignalP"/>
    </source>
</evidence>
<dbReference type="STRING" id="691883.A0A058Z8Z3"/>
<feature type="chain" id="PRO_5001570891" description="L-type lectin-like domain-containing protein" evidence="3">
    <location>
        <begin position="32"/>
        <end position="437"/>
    </location>
</feature>
<dbReference type="Gene3D" id="2.60.120.200">
    <property type="match status" value="1"/>
</dbReference>
<dbReference type="GeneID" id="20527821"/>
<dbReference type="Proteomes" id="UP000030693">
    <property type="component" value="Unassembled WGS sequence"/>
</dbReference>
<dbReference type="AlphaFoldDB" id="A0A058Z8Z3"/>
<evidence type="ECO:0000256" key="1">
    <source>
        <dbReference type="SAM" id="MobiDB-lite"/>
    </source>
</evidence>
<dbReference type="InterPro" id="IPR013320">
    <property type="entry name" value="ConA-like_dom_sf"/>
</dbReference>
<feature type="transmembrane region" description="Helical" evidence="2">
    <location>
        <begin position="404"/>
        <end position="424"/>
    </location>
</feature>
<keyword evidence="2" id="KW-0472">Membrane</keyword>